<dbReference type="InterPro" id="IPR010718">
    <property type="entry name" value="DUF1294"/>
</dbReference>
<dbReference type="Gene3D" id="2.40.50.140">
    <property type="entry name" value="Nucleic acid-binding proteins"/>
    <property type="match status" value="1"/>
</dbReference>
<reference evidence="3" key="1">
    <citation type="journal article" date="2019" name="Int. J. Syst. Evol. Microbiol.">
        <title>The Global Catalogue of Microorganisms (GCM) 10K type strain sequencing project: providing services to taxonomists for standard genome sequencing and annotation.</title>
        <authorList>
            <consortium name="The Broad Institute Genomics Platform"/>
            <consortium name="The Broad Institute Genome Sequencing Center for Infectious Disease"/>
            <person name="Wu L."/>
            <person name="Ma J."/>
        </authorList>
    </citation>
    <scope>NUCLEOTIDE SEQUENCE [LARGE SCALE GENOMIC DNA]</scope>
    <source>
        <strain evidence="3">CGMCC 4.1469</strain>
    </source>
</reference>
<evidence type="ECO:0000256" key="1">
    <source>
        <dbReference type="SAM" id="Phobius"/>
    </source>
</evidence>
<dbReference type="RefSeq" id="WP_377163932.1">
    <property type="nucleotide sequence ID" value="NZ_JBHSMQ010000001.1"/>
</dbReference>
<dbReference type="Pfam" id="PF06961">
    <property type="entry name" value="DUF1294"/>
    <property type="match status" value="1"/>
</dbReference>
<name>A0ABW0KMJ8_9BACT</name>
<keyword evidence="1" id="KW-0812">Transmembrane</keyword>
<dbReference type="Proteomes" id="UP001596052">
    <property type="component" value="Unassembled WGS sequence"/>
</dbReference>
<keyword evidence="3" id="KW-1185">Reference proteome</keyword>
<feature type="transmembrane region" description="Helical" evidence="1">
    <location>
        <begin position="105"/>
        <end position="123"/>
    </location>
</feature>
<dbReference type="SUPFAM" id="SSF50249">
    <property type="entry name" value="Nucleic acid-binding proteins"/>
    <property type="match status" value="1"/>
</dbReference>
<dbReference type="EMBL" id="JBHSMQ010000001">
    <property type="protein sequence ID" value="MFC5454151.1"/>
    <property type="molecule type" value="Genomic_DNA"/>
</dbReference>
<gene>
    <name evidence="2" type="ORF">ACFQDI_04710</name>
</gene>
<evidence type="ECO:0000313" key="3">
    <source>
        <dbReference type="Proteomes" id="UP001596052"/>
    </source>
</evidence>
<organism evidence="2 3">
    <name type="scientific">Prosthecobacter fluviatilis</name>
    <dbReference type="NCBI Taxonomy" id="445931"/>
    <lineage>
        <taxon>Bacteria</taxon>
        <taxon>Pseudomonadati</taxon>
        <taxon>Verrucomicrobiota</taxon>
        <taxon>Verrucomicrobiia</taxon>
        <taxon>Verrucomicrobiales</taxon>
        <taxon>Verrucomicrobiaceae</taxon>
        <taxon>Prosthecobacter</taxon>
    </lineage>
</organism>
<accession>A0ABW0KMJ8</accession>
<evidence type="ECO:0000313" key="2">
    <source>
        <dbReference type="EMBL" id="MFC5454151.1"/>
    </source>
</evidence>
<keyword evidence="1" id="KW-1133">Transmembrane helix</keyword>
<keyword evidence="1" id="KW-0472">Membrane</keyword>
<feature type="transmembrane region" description="Helical" evidence="1">
    <location>
        <begin position="81"/>
        <end position="99"/>
    </location>
</feature>
<sequence length="216" mass="25863">MIAETRRPEYTARVIEWHADKGFGWVQFNDKRLFLHRRDFARWCHTPRAGEEIRFNWGLDAQQRPCAQNAVQVREVANLSLWRLLVLAALLVLPAYAWLQTAWEIWMLAAYVCAMSVITYAAYRSDKRKARLDAWRTPEWCLHLLELAGGWPGAWVAQGRLRHKCSKGFYQFEFWLIICFHQCVAFDSLQHWKYSQMLKRELFEDHRTERGRYKLR</sequence>
<dbReference type="InterPro" id="IPR012340">
    <property type="entry name" value="NA-bd_OB-fold"/>
</dbReference>
<proteinExistence type="predicted"/>
<comment type="caution">
    <text evidence="2">The sequence shown here is derived from an EMBL/GenBank/DDBJ whole genome shotgun (WGS) entry which is preliminary data.</text>
</comment>
<protein>
    <submittedName>
        <fullName evidence="2">DUF1294 domain-containing protein</fullName>
    </submittedName>
</protein>